<keyword evidence="4 5" id="KW-0472">Membrane</keyword>
<dbReference type="PANTHER" id="PTHR43229:SF2">
    <property type="entry name" value="NODULATION PROTEIN J"/>
    <property type="match status" value="1"/>
</dbReference>
<keyword evidence="3 5" id="KW-1133">Transmembrane helix</keyword>
<dbReference type="PROSITE" id="PS51012">
    <property type="entry name" value="ABC_TM2"/>
    <property type="match status" value="1"/>
</dbReference>
<comment type="subcellular location">
    <subcellularLocation>
        <location evidence="5">Cell inner membrane</location>
        <topology evidence="5">Multi-pass membrane protein</topology>
    </subcellularLocation>
    <subcellularLocation>
        <location evidence="1">Membrane</location>
        <topology evidence="1">Multi-pass membrane protein</topology>
    </subcellularLocation>
</comment>
<dbReference type="Proteomes" id="UP000282125">
    <property type="component" value="Unassembled WGS sequence"/>
</dbReference>
<evidence type="ECO:0000256" key="5">
    <source>
        <dbReference type="RuleBase" id="RU361157"/>
    </source>
</evidence>
<keyword evidence="5" id="KW-1003">Cell membrane</keyword>
<dbReference type="InterPro" id="IPR013525">
    <property type="entry name" value="ABC2_TM"/>
</dbReference>
<dbReference type="GO" id="GO:0043190">
    <property type="term" value="C:ATP-binding cassette (ABC) transporter complex"/>
    <property type="evidence" value="ECO:0007669"/>
    <property type="project" value="InterPro"/>
</dbReference>
<feature type="transmembrane region" description="Helical" evidence="5">
    <location>
        <begin position="243"/>
        <end position="264"/>
    </location>
</feature>
<feature type="transmembrane region" description="Helical" evidence="5">
    <location>
        <begin position="29"/>
        <end position="51"/>
    </location>
</feature>
<keyword evidence="8" id="KW-1185">Reference proteome</keyword>
<dbReference type="GO" id="GO:0140359">
    <property type="term" value="F:ABC-type transporter activity"/>
    <property type="evidence" value="ECO:0007669"/>
    <property type="project" value="InterPro"/>
</dbReference>
<evidence type="ECO:0000256" key="3">
    <source>
        <dbReference type="ARBA" id="ARBA00022989"/>
    </source>
</evidence>
<comment type="caution">
    <text evidence="7">The sequence shown here is derived from an EMBL/GenBank/DDBJ whole genome shotgun (WGS) entry which is preliminary data.</text>
</comment>
<dbReference type="PANTHER" id="PTHR43229">
    <property type="entry name" value="NODULATION PROTEIN J"/>
    <property type="match status" value="1"/>
</dbReference>
<dbReference type="InterPro" id="IPR000412">
    <property type="entry name" value="ABC_2_transport"/>
</dbReference>
<proteinExistence type="inferred from homology"/>
<sequence>MTEVLAILRGIHGVWLREIMRATRDRGQLLGGVSRPLIWLMILGVGLNPYFRGEVFGEVKMVLPFNYLQFLFPAVIVLNIMYTSIQFAVSVIWDREFGFLREVLVSPMPRWAVLLGKVLGGATAATGHGTLVLILARFADVTLTAPQVFAAIGYMFALSFALTCFGVVLAGKVRSFEGFGVFSNTLILPMYFASSSVFPLDPSLTRTQLSTSYPEWLLWLIRVNPITYAVDALRGILIGFHQFPAMIGYALVAAGCAGFFAWALRSFGK</sequence>
<evidence type="ECO:0000256" key="2">
    <source>
        <dbReference type="ARBA" id="ARBA00022692"/>
    </source>
</evidence>
<organism evidence="7 8">
    <name type="scientific">Falsigemmobacter faecalis</name>
    <dbReference type="NCBI Taxonomy" id="2488730"/>
    <lineage>
        <taxon>Bacteria</taxon>
        <taxon>Pseudomonadati</taxon>
        <taxon>Pseudomonadota</taxon>
        <taxon>Alphaproteobacteria</taxon>
        <taxon>Rhodobacterales</taxon>
        <taxon>Paracoccaceae</taxon>
        <taxon>Falsigemmobacter</taxon>
    </lineage>
</organism>
<dbReference type="InterPro" id="IPR051784">
    <property type="entry name" value="Nod_factor_ABC_transporter"/>
</dbReference>
<dbReference type="EMBL" id="RRAZ01000034">
    <property type="protein sequence ID" value="RRH70302.1"/>
    <property type="molecule type" value="Genomic_DNA"/>
</dbReference>
<accession>A0A3P3DA40</accession>
<feature type="transmembrane region" description="Helical" evidence="5">
    <location>
        <begin position="181"/>
        <end position="200"/>
    </location>
</feature>
<gene>
    <name evidence="7" type="ORF">EG244_17080</name>
</gene>
<dbReference type="RefSeq" id="WP_124966387.1">
    <property type="nucleotide sequence ID" value="NZ_RRAZ01000034.1"/>
</dbReference>
<dbReference type="Pfam" id="PF01061">
    <property type="entry name" value="ABC2_membrane"/>
    <property type="match status" value="1"/>
</dbReference>
<protein>
    <recommendedName>
        <fullName evidence="5">Transport permease protein</fullName>
    </recommendedName>
</protein>
<feature type="transmembrane region" description="Helical" evidence="5">
    <location>
        <begin position="114"/>
        <end position="136"/>
    </location>
</feature>
<evidence type="ECO:0000256" key="4">
    <source>
        <dbReference type="ARBA" id="ARBA00023136"/>
    </source>
</evidence>
<keyword evidence="5" id="KW-0813">Transport</keyword>
<dbReference type="PIRSF" id="PIRSF006648">
    <property type="entry name" value="DrrB"/>
    <property type="match status" value="1"/>
</dbReference>
<evidence type="ECO:0000313" key="7">
    <source>
        <dbReference type="EMBL" id="RRH70302.1"/>
    </source>
</evidence>
<name>A0A3P3DA40_9RHOB</name>
<comment type="similarity">
    <text evidence="5">Belongs to the ABC-2 integral membrane protein family.</text>
</comment>
<reference evidence="7 8" key="1">
    <citation type="submission" date="2018-11" db="EMBL/GenBank/DDBJ databases">
        <title>Gemmobacter sp. nov., YIM 102744-1 draft genome.</title>
        <authorList>
            <person name="Li G."/>
            <person name="Jiang Y."/>
        </authorList>
    </citation>
    <scope>NUCLEOTIDE SEQUENCE [LARGE SCALE GENOMIC DNA]</scope>
    <source>
        <strain evidence="7 8">YIM 102744-1</strain>
    </source>
</reference>
<evidence type="ECO:0000259" key="6">
    <source>
        <dbReference type="PROSITE" id="PS51012"/>
    </source>
</evidence>
<evidence type="ECO:0000313" key="8">
    <source>
        <dbReference type="Proteomes" id="UP000282125"/>
    </source>
</evidence>
<evidence type="ECO:0000256" key="1">
    <source>
        <dbReference type="ARBA" id="ARBA00004141"/>
    </source>
</evidence>
<feature type="transmembrane region" description="Helical" evidence="5">
    <location>
        <begin position="71"/>
        <end position="93"/>
    </location>
</feature>
<dbReference type="OrthoDB" id="9255971at2"/>
<feature type="domain" description="ABC transmembrane type-2" evidence="6">
    <location>
        <begin position="27"/>
        <end position="267"/>
    </location>
</feature>
<keyword evidence="2 5" id="KW-0812">Transmembrane</keyword>
<dbReference type="AlphaFoldDB" id="A0A3P3DA40"/>
<feature type="transmembrane region" description="Helical" evidence="5">
    <location>
        <begin position="148"/>
        <end position="169"/>
    </location>
</feature>
<dbReference type="InterPro" id="IPR047817">
    <property type="entry name" value="ABC2_TM_bact-type"/>
</dbReference>